<proteinExistence type="predicted"/>
<keyword evidence="3" id="KW-0804">Transcription</keyword>
<protein>
    <submittedName>
        <fullName evidence="5">AraC-type DNA-binding protein</fullName>
    </submittedName>
</protein>
<dbReference type="GO" id="GO:0005829">
    <property type="term" value="C:cytosol"/>
    <property type="evidence" value="ECO:0007669"/>
    <property type="project" value="TreeGrafter"/>
</dbReference>
<dbReference type="Proteomes" id="UP000198675">
    <property type="component" value="Chromosome I"/>
</dbReference>
<dbReference type="PROSITE" id="PS01124">
    <property type="entry name" value="HTH_ARAC_FAMILY_2"/>
    <property type="match status" value="1"/>
</dbReference>
<dbReference type="GO" id="GO:0000976">
    <property type="term" value="F:transcription cis-regulatory region binding"/>
    <property type="evidence" value="ECO:0007669"/>
    <property type="project" value="TreeGrafter"/>
</dbReference>
<evidence type="ECO:0000313" key="6">
    <source>
        <dbReference type="Proteomes" id="UP000198675"/>
    </source>
</evidence>
<gene>
    <name evidence="5" type="ORF">SAMN05216363_3063</name>
</gene>
<dbReference type="AlphaFoldDB" id="A0A1H2MB25"/>
<dbReference type="PANTHER" id="PTHR47894">
    <property type="entry name" value="HTH-TYPE TRANSCRIPTIONAL REGULATOR GADX"/>
    <property type="match status" value="1"/>
</dbReference>
<sequence>MNWRQSRPLTGVRYLLEVARAQGVGPATCLLGSAIATDALQQSNAQIEAWQELAVIRNLLEHAGRPGLGFVAGKHYHLTSLGLLGFTMLASRTLDEAFAAFQRYQLLALTLCPARIETDKRGTWLLFDASVLPQDARRFVIERGLAGCLSVTAELLQRPAVPLAVEMTAAAPGDLEALQRDFPYPVRFGAPRDGILFSNAELHLNLPQAHISAQLEGEQLCERLCNEISHDLVAPPTARLVQQVVIRDSASLLTSRTVAQHLGLSERTLHRRLAAEGHSFQQLNEQIKRRLAERLLLDSRLDLGSIAQRLGYADGASFSRAFSRWNKCSPGYWRNRTSCLVVNDGSSDGSET</sequence>
<dbReference type="InterPro" id="IPR018060">
    <property type="entry name" value="HTH_AraC"/>
</dbReference>
<keyword evidence="2 5" id="KW-0238">DNA-binding</keyword>
<evidence type="ECO:0000256" key="3">
    <source>
        <dbReference type="ARBA" id="ARBA00023163"/>
    </source>
</evidence>
<dbReference type="RefSeq" id="WP_092377772.1">
    <property type="nucleotide sequence ID" value="NZ_LT629797.1"/>
</dbReference>
<evidence type="ECO:0000313" key="5">
    <source>
        <dbReference type="EMBL" id="SDU90148.1"/>
    </source>
</evidence>
<dbReference type="EMBL" id="LT629797">
    <property type="protein sequence ID" value="SDU90148.1"/>
    <property type="molecule type" value="Genomic_DNA"/>
</dbReference>
<dbReference type="Gene3D" id="1.10.10.60">
    <property type="entry name" value="Homeodomain-like"/>
    <property type="match status" value="1"/>
</dbReference>
<feature type="domain" description="HTH araC/xylS-type" evidence="4">
    <location>
        <begin position="239"/>
        <end position="336"/>
    </location>
</feature>
<accession>A0A1H2MB25</accession>
<keyword evidence="1" id="KW-0805">Transcription regulation</keyword>
<dbReference type="GO" id="GO:0003700">
    <property type="term" value="F:DNA-binding transcription factor activity"/>
    <property type="evidence" value="ECO:0007669"/>
    <property type="project" value="InterPro"/>
</dbReference>
<dbReference type="InterPro" id="IPR009057">
    <property type="entry name" value="Homeodomain-like_sf"/>
</dbReference>
<dbReference type="SMART" id="SM00342">
    <property type="entry name" value="HTH_ARAC"/>
    <property type="match status" value="1"/>
</dbReference>
<keyword evidence="6" id="KW-1185">Reference proteome</keyword>
<evidence type="ECO:0000256" key="2">
    <source>
        <dbReference type="ARBA" id="ARBA00023125"/>
    </source>
</evidence>
<dbReference type="Pfam" id="PF12833">
    <property type="entry name" value="HTH_18"/>
    <property type="match status" value="1"/>
</dbReference>
<reference evidence="6" key="1">
    <citation type="submission" date="2016-10" db="EMBL/GenBank/DDBJ databases">
        <authorList>
            <person name="Varghese N."/>
            <person name="Submissions S."/>
        </authorList>
    </citation>
    <scope>NUCLEOTIDE SEQUENCE [LARGE SCALE GENOMIC DNA]</scope>
    <source>
        <strain evidence="6">KCTC 32246</strain>
    </source>
</reference>
<name>A0A1H2MB25_9PSED</name>
<dbReference type="SUPFAM" id="SSF46689">
    <property type="entry name" value="Homeodomain-like"/>
    <property type="match status" value="1"/>
</dbReference>
<organism evidence="5 6">
    <name type="scientific">Pseudomonas sihuiensis</name>
    <dbReference type="NCBI Taxonomy" id="1274359"/>
    <lineage>
        <taxon>Bacteria</taxon>
        <taxon>Pseudomonadati</taxon>
        <taxon>Pseudomonadota</taxon>
        <taxon>Gammaproteobacteria</taxon>
        <taxon>Pseudomonadales</taxon>
        <taxon>Pseudomonadaceae</taxon>
        <taxon>Pseudomonas</taxon>
    </lineage>
</organism>
<evidence type="ECO:0000259" key="4">
    <source>
        <dbReference type="PROSITE" id="PS01124"/>
    </source>
</evidence>
<evidence type="ECO:0000256" key="1">
    <source>
        <dbReference type="ARBA" id="ARBA00023015"/>
    </source>
</evidence>
<dbReference type="InterPro" id="IPR032687">
    <property type="entry name" value="AraC-type_N"/>
</dbReference>
<dbReference type="Pfam" id="PF12625">
    <property type="entry name" value="Arabinose_bd"/>
    <property type="match status" value="1"/>
</dbReference>
<dbReference type="PANTHER" id="PTHR47894:SF1">
    <property type="entry name" value="HTH-TYPE TRANSCRIPTIONAL REGULATOR VQSM"/>
    <property type="match status" value="1"/>
</dbReference>